<evidence type="ECO:0000313" key="1">
    <source>
        <dbReference type="EMBL" id="MTD59936.1"/>
    </source>
</evidence>
<comment type="caution">
    <text evidence="1">The sequence shown here is derived from an EMBL/GenBank/DDBJ whole genome shotgun (WGS) entry which is preliminary data.</text>
</comment>
<protein>
    <submittedName>
        <fullName evidence="1">Uncharacterized protein</fullName>
    </submittedName>
</protein>
<organism evidence="1 2">
    <name type="scientific">Blautia luti DSM 14534 = JCM 17040</name>
    <dbReference type="NCBI Taxonomy" id="649762"/>
    <lineage>
        <taxon>Bacteria</taxon>
        <taxon>Bacillati</taxon>
        <taxon>Bacillota</taxon>
        <taxon>Clostridia</taxon>
        <taxon>Lachnospirales</taxon>
        <taxon>Lachnospiraceae</taxon>
        <taxon>Blautia</taxon>
    </lineage>
</organism>
<accession>A0A844GD70</accession>
<dbReference type="EMBL" id="WMBC01000001">
    <property type="protein sequence ID" value="MTD59936.1"/>
    <property type="molecule type" value="Genomic_DNA"/>
</dbReference>
<dbReference type="RefSeq" id="WP_118509202.1">
    <property type="nucleotide sequence ID" value="NZ_WMBC01000001.1"/>
</dbReference>
<sequence>MSNATENKLPLSTSGYDRKACKTCACSTCYGQGFCDRCSTCRNLSRKLDRCNAYEGAYNY</sequence>
<evidence type="ECO:0000313" key="2">
    <source>
        <dbReference type="Proteomes" id="UP000437824"/>
    </source>
</evidence>
<gene>
    <name evidence="1" type="ORF">GKZ57_01305</name>
</gene>
<dbReference type="Proteomes" id="UP000437824">
    <property type="component" value="Unassembled WGS sequence"/>
</dbReference>
<proteinExistence type="predicted"/>
<reference evidence="1 2" key="1">
    <citation type="submission" date="2019-11" db="EMBL/GenBank/DDBJ databases">
        <title>Draft genome sequence of Blautia luti DSM 14534T, isolated from human stool.</title>
        <authorList>
            <person name="Ortiz R."/>
            <person name="Melis-Arcos F."/>
            <person name="Covarrubias P."/>
            <person name="Cardenas J.P."/>
            <person name="Perez-Donoso J."/>
            <person name="Almonacid D."/>
        </authorList>
    </citation>
    <scope>NUCLEOTIDE SEQUENCE [LARGE SCALE GENOMIC DNA]</scope>
    <source>
        <strain evidence="1 2">DSM 14534</strain>
    </source>
</reference>
<dbReference type="AlphaFoldDB" id="A0A844GD70"/>
<name>A0A844GD70_9FIRM</name>